<dbReference type="Proteomes" id="UP000323000">
    <property type="component" value="Chromosome 1"/>
</dbReference>
<evidence type="ECO:0000256" key="2">
    <source>
        <dbReference type="ARBA" id="ARBA00022679"/>
    </source>
</evidence>
<dbReference type="PANTHER" id="PTHR48048:SF45">
    <property type="entry name" value="GLYCOSYLTRANSFERASE"/>
    <property type="match status" value="1"/>
</dbReference>
<dbReference type="OrthoDB" id="5835829at2759"/>
<name>A0A5C7IYJ5_9ROSI</name>
<keyword evidence="3" id="KW-0328">Glycosyltransferase</keyword>
<dbReference type="EMBL" id="VAHF01000001">
    <property type="protein sequence ID" value="TXG74357.1"/>
    <property type="molecule type" value="Genomic_DNA"/>
</dbReference>
<reference evidence="5" key="1">
    <citation type="journal article" date="2019" name="Gigascience">
        <title>De novo genome assembly of the endangered Acer yangbiense, a plant species with extremely small populations endemic to Yunnan Province, China.</title>
        <authorList>
            <person name="Yang J."/>
            <person name="Wariss H.M."/>
            <person name="Tao L."/>
            <person name="Zhang R."/>
            <person name="Yun Q."/>
            <person name="Hollingsworth P."/>
            <person name="Dao Z."/>
            <person name="Luo G."/>
            <person name="Guo H."/>
            <person name="Ma Y."/>
            <person name="Sun W."/>
        </authorList>
    </citation>
    <scope>NUCLEOTIDE SEQUENCE [LARGE SCALE GENOMIC DNA]</scope>
    <source>
        <strain evidence="5">cv. Malutang</strain>
    </source>
</reference>
<sequence length="164" mass="17899">MGGRCSEQVKEIATGLEQTRKVSLGGFLERIEGRGMICRWAPQVKVMQHKAIGGFVSHCGWNSILESLCCGVPIVTWPLYAEQKFNAFMMAKELGLAAAIESDSGKDNGGLVAAEEIARAVRHVMDGDNEIRKKAMEMTEISKKSLKEGGSSFVSLGKFIDLNF</sequence>
<proteinExistence type="inferred from homology"/>
<dbReference type="FunFam" id="3.40.50.2000:FF:000056">
    <property type="entry name" value="Glycosyltransferase"/>
    <property type="match status" value="1"/>
</dbReference>
<comment type="caution">
    <text evidence="4">The sequence shown here is derived from an EMBL/GenBank/DDBJ whole genome shotgun (WGS) entry which is preliminary data.</text>
</comment>
<dbReference type="PROSITE" id="PS00375">
    <property type="entry name" value="UDPGT"/>
    <property type="match status" value="1"/>
</dbReference>
<dbReference type="GO" id="GO:0035251">
    <property type="term" value="F:UDP-glucosyltransferase activity"/>
    <property type="evidence" value="ECO:0007669"/>
    <property type="project" value="InterPro"/>
</dbReference>
<dbReference type="InterPro" id="IPR035595">
    <property type="entry name" value="UDP_glycos_trans_CS"/>
</dbReference>
<keyword evidence="2 3" id="KW-0808">Transferase</keyword>
<dbReference type="Pfam" id="PF00201">
    <property type="entry name" value="UDPGT"/>
    <property type="match status" value="1"/>
</dbReference>
<dbReference type="AlphaFoldDB" id="A0A5C7IYJ5"/>
<dbReference type="SUPFAM" id="SSF53756">
    <property type="entry name" value="UDP-Glycosyltransferase/glycogen phosphorylase"/>
    <property type="match status" value="1"/>
</dbReference>
<evidence type="ECO:0000313" key="4">
    <source>
        <dbReference type="EMBL" id="TXG74357.1"/>
    </source>
</evidence>
<organism evidence="4 5">
    <name type="scientific">Acer yangbiense</name>
    <dbReference type="NCBI Taxonomy" id="1000413"/>
    <lineage>
        <taxon>Eukaryota</taxon>
        <taxon>Viridiplantae</taxon>
        <taxon>Streptophyta</taxon>
        <taxon>Embryophyta</taxon>
        <taxon>Tracheophyta</taxon>
        <taxon>Spermatophyta</taxon>
        <taxon>Magnoliopsida</taxon>
        <taxon>eudicotyledons</taxon>
        <taxon>Gunneridae</taxon>
        <taxon>Pentapetalae</taxon>
        <taxon>rosids</taxon>
        <taxon>malvids</taxon>
        <taxon>Sapindales</taxon>
        <taxon>Sapindaceae</taxon>
        <taxon>Hippocastanoideae</taxon>
        <taxon>Acereae</taxon>
        <taxon>Acer</taxon>
    </lineage>
</organism>
<evidence type="ECO:0000256" key="3">
    <source>
        <dbReference type="RuleBase" id="RU003718"/>
    </source>
</evidence>
<evidence type="ECO:0000313" key="5">
    <source>
        <dbReference type="Proteomes" id="UP000323000"/>
    </source>
</evidence>
<accession>A0A5C7IYJ5</accession>
<dbReference type="Gene3D" id="3.40.50.2000">
    <property type="entry name" value="Glycogen Phosphorylase B"/>
    <property type="match status" value="2"/>
</dbReference>
<protein>
    <submittedName>
        <fullName evidence="4">Uncharacterized protein</fullName>
    </submittedName>
</protein>
<dbReference type="InterPro" id="IPR002213">
    <property type="entry name" value="UDP_glucos_trans"/>
</dbReference>
<gene>
    <name evidence="4" type="ORF">EZV62_002936</name>
</gene>
<evidence type="ECO:0000256" key="1">
    <source>
        <dbReference type="ARBA" id="ARBA00009995"/>
    </source>
</evidence>
<dbReference type="CDD" id="cd03784">
    <property type="entry name" value="GT1_Gtf-like"/>
    <property type="match status" value="1"/>
</dbReference>
<keyword evidence="5" id="KW-1185">Reference proteome</keyword>
<dbReference type="InterPro" id="IPR050481">
    <property type="entry name" value="UDP-glycosyltransf_plant"/>
</dbReference>
<comment type="similarity">
    <text evidence="1 3">Belongs to the UDP-glycosyltransferase family.</text>
</comment>
<dbReference type="PANTHER" id="PTHR48048">
    <property type="entry name" value="GLYCOSYLTRANSFERASE"/>
    <property type="match status" value="1"/>
</dbReference>